<gene>
    <name evidence="7" type="primary">TRIM77</name>
</gene>
<keyword evidence="1 3" id="KW-0479">Metal-binding</keyword>
<dbReference type="PANTHER" id="PTHR24103">
    <property type="entry name" value="E3 UBIQUITIN-PROTEIN LIGASE TRIM"/>
    <property type="match status" value="1"/>
</dbReference>
<dbReference type="RefSeq" id="XP_008561474.1">
    <property type="nucleotide sequence ID" value="XM_008563252.1"/>
</dbReference>
<dbReference type="InterPro" id="IPR003877">
    <property type="entry name" value="SPRY_dom"/>
</dbReference>
<proteinExistence type="predicted"/>
<dbReference type="InterPro" id="IPR050143">
    <property type="entry name" value="TRIM/RBCC"/>
</dbReference>
<dbReference type="InterPro" id="IPR000315">
    <property type="entry name" value="Znf_B-box"/>
</dbReference>
<dbReference type="SUPFAM" id="SSF57845">
    <property type="entry name" value="B-box zinc-binding domain"/>
    <property type="match status" value="1"/>
</dbReference>
<feature type="domain" description="B box-type" evidence="4">
    <location>
        <begin position="7"/>
        <end position="48"/>
    </location>
</feature>
<dbReference type="Gene3D" id="2.60.120.920">
    <property type="match status" value="1"/>
</dbReference>
<accession>A0ABM0PZD3</accession>
<protein>
    <submittedName>
        <fullName evidence="7">Tripartite motif-containing protein 77</fullName>
    </submittedName>
</protein>
<reference evidence="7" key="1">
    <citation type="submission" date="2025-08" db="UniProtKB">
        <authorList>
            <consortium name="RefSeq"/>
        </authorList>
    </citation>
    <scope>IDENTIFICATION</scope>
</reference>
<dbReference type="SMART" id="SM00449">
    <property type="entry name" value="SPRY"/>
    <property type="match status" value="1"/>
</dbReference>
<feature type="domain" description="B30.2/SPRY" evidence="5">
    <location>
        <begin position="174"/>
        <end position="355"/>
    </location>
</feature>
<name>A0ABM0PZD3_GALVR</name>
<dbReference type="InterPro" id="IPR003879">
    <property type="entry name" value="Butyrophylin_SPRY"/>
</dbReference>
<feature type="non-terminal residue" evidence="7">
    <location>
        <position position="1"/>
    </location>
</feature>
<dbReference type="Gene3D" id="3.30.160.60">
    <property type="entry name" value="Classic Zinc Finger"/>
    <property type="match status" value="1"/>
</dbReference>
<dbReference type="PROSITE" id="PS50188">
    <property type="entry name" value="B302_SPRY"/>
    <property type="match status" value="1"/>
</dbReference>
<dbReference type="CDD" id="cd19783">
    <property type="entry name" value="Bbox2_TRIM43-like"/>
    <property type="match status" value="1"/>
</dbReference>
<evidence type="ECO:0000259" key="4">
    <source>
        <dbReference type="PROSITE" id="PS50119"/>
    </source>
</evidence>
<dbReference type="PROSITE" id="PS50119">
    <property type="entry name" value="ZF_BBOX"/>
    <property type="match status" value="1"/>
</dbReference>
<dbReference type="Proteomes" id="UP000694923">
    <property type="component" value="Unplaced"/>
</dbReference>
<dbReference type="PRINTS" id="PR01407">
    <property type="entry name" value="BUTYPHLNCDUF"/>
</dbReference>
<keyword evidence="1 3" id="KW-0863">Zinc-finger</keyword>
<dbReference type="InterPro" id="IPR013320">
    <property type="entry name" value="ConA-like_dom_sf"/>
</dbReference>
<evidence type="ECO:0000313" key="7">
    <source>
        <dbReference type="RefSeq" id="XP_008561474.1"/>
    </source>
</evidence>
<organism evidence="6 7">
    <name type="scientific">Galeopterus variegatus</name>
    <name type="common">Malayan flying lemur</name>
    <name type="synonym">Cynocephalus variegatus</name>
    <dbReference type="NCBI Taxonomy" id="482537"/>
    <lineage>
        <taxon>Eukaryota</taxon>
        <taxon>Metazoa</taxon>
        <taxon>Chordata</taxon>
        <taxon>Craniata</taxon>
        <taxon>Vertebrata</taxon>
        <taxon>Euteleostomi</taxon>
        <taxon>Mammalia</taxon>
        <taxon>Eutheria</taxon>
        <taxon>Euarchontoglires</taxon>
        <taxon>Dermoptera</taxon>
        <taxon>Cynocephalidae</taxon>
        <taxon>Galeopterus</taxon>
    </lineage>
</organism>
<dbReference type="SUPFAM" id="SSF49899">
    <property type="entry name" value="Concanavalin A-like lectins/glucanases"/>
    <property type="match status" value="1"/>
</dbReference>
<evidence type="ECO:0000259" key="5">
    <source>
        <dbReference type="PROSITE" id="PS50188"/>
    </source>
</evidence>
<dbReference type="InterPro" id="IPR001870">
    <property type="entry name" value="B30.2/SPRY"/>
</dbReference>
<evidence type="ECO:0000256" key="3">
    <source>
        <dbReference type="PROSITE-ProRule" id="PRU00024"/>
    </source>
</evidence>
<dbReference type="InterPro" id="IPR043136">
    <property type="entry name" value="B30.2/SPRY_sf"/>
</dbReference>
<sequence length="355" mass="41526">VYQLQTSAMQICRSHQQVKNFICETDKSLLCLLCSQSPGHATHRHCPVKEAAEYYREFLLMQMKSIWKNKQKNKRNLNRETNIIRAWEGFVNLRMVMIRAEYPKVYQYLHEEKQKHLETLAKEGKIIFQHLKRSEARMAERGILLKEMYEELKKMCHKADVALLQDLGDIIKRLNFQGMYLKNKIDKSIKILYITLDHKIGSYHVPLFEDLRRLQGSPDYPNMPHNPASSEYAPSWGAQTFSSGKHYWEVDVGNSCNWVVGLCRESWTRRNDMRLDSEGIFLLLCVKVDDHFNLFSTSPLLPHYIQRPQGFLGVFLDYECGTVSFINVAQSSLICSFLSCFFCFPLRPFICYGPK</sequence>
<evidence type="ECO:0000256" key="2">
    <source>
        <dbReference type="ARBA" id="ARBA00022833"/>
    </source>
</evidence>
<dbReference type="SMART" id="SM00336">
    <property type="entry name" value="BBOX"/>
    <property type="match status" value="1"/>
</dbReference>
<keyword evidence="6" id="KW-1185">Reference proteome</keyword>
<evidence type="ECO:0000256" key="1">
    <source>
        <dbReference type="ARBA" id="ARBA00022771"/>
    </source>
</evidence>
<dbReference type="GeneID" id="103581413"/>
<dbReference type="Pfam" id="PF00622">
    <property type="entry name" value="SPRY"/>
    <property type="match status" value="1"/>
</dbReference>
<keyword evidence="2" id="KW-0862">Zinc</keyword>
<evidence type="ECO:0000313" key="6">
    <source>
        <dbReference type="Proteomes" id="UP000694923"/>
    </source>
</evidence>